<dbReference type="PANTHER" id="PTHR13393:SF0">
    <property type="entry name" value="RNA N6-ADENOSINE-METHYLTRANSFERASE METTL16"/>
    <property type="match status" value="1"/>
</dbReference>
<dbReference type="KEGG" id="oho:Oweho_0976"/>
<evidence type="ECO:0000256" key="3">
    <source>
        <dbReference type="ARBA" id="ARBA00022603"/>
    </source>
</evidence>
<evidence type="ECO:0000256" key="4">
    <source>
        <dbReference type="ARBA" id="ARBA00022679"/>
    </source>
</evidence>
<gene>
    <name evidence="6" type="primary">rlmF</name>
    <name evidence="8" type="ordered locus">Oweho_0976</name>
</gene>
<protein>
    <recommendedName>
        <fullName evidence="6">Ribosomal RNA large subunit methyltransferase F</fullName>
        <ecNumber evidence="6">2.1.1.181</ecNumber>
    </recommendedName>
    <alternativeName>
        <fullName evidence="6">23S rRNA mA1618 methyltransferase</fullName>
    </alternativeName>
    <alternativeName>
        <fullName evidence="6">rRNA adenine N-6-methyltransferase</fullName>
    </alternativeName>
</protein>
<reference evidence="8 9" key="1">
    <citation type="journal article" date="2012" name="Stand. Genomic Sci.">
        <title>Genome sequence of the orange-pigmented seawater bacterium Owenweeksia hongkongensis type strain (UST20020801(T)).</title>
        <authorList>
            <person name="Riedel T."/>
            <person name="Held B."/>
            <person name="Nolan M."/>
            <person name="Lucas S."/>
            <person name="Lapidus A."/>
            <person name="Tice H."/>
            <person name="Del Rio T.G."/>
            <person name="Cheng J.F."/>
            <person name="Han C."/>
            <person name="Tapia R."/>
            <person name="Goodwin L.A."/>
            <person name="Pitluck S."/>
            <person name="Liolios K."/>
            <person name="Mavromatis K."/>
            <person name="Pagani I."/>
            <person name="Ivanova N."/>
            <person name="Mikhailova N."/>
            <person name="Pati A."/>
            <person name="Chen A."/>
            <person name="Palaniappan K."/>
            <person name="Rohde M."/>
            <person name="Tindall B.J."/>
            <person name="Detter J.C."/>
            <person name="Goker M."/>
            <person name="Woyke T."/>
            <person name="Bristow J."/>
            <person name="Eisen J.A."/>
            <person name="Markowitz V."/>
            <person name="Hugenholtz P."/>
            <person name="Klenk H.P."/>
            <person name="Kyrpides N.C."/>
        </authorList>
    </citation>
    <scope>NUCLEOTIDE SEQUENCE</scope>
    <source>
        <strain evidence="9">DSM 17368 / JCM 12287 / NRRL B-23963</strain>
    </source>
</reference>
<proteinExistence type="inferred from homology"/>
<comment type="function">
    <text evidence="6">Specifically methylates the adenine in position 1618 of 23S rRNA.</text>
</comment>
<comment type="similarity">
    <text evidence="6">Belongs to the methyltransferase superfamily. METTL16/RlmF family.</text>
</comment>
<dbReference type="GO" id="GO:0003676">
    <property type="term" value="F:nucleic acid binding"/>
    <property type="evidence" value="ECO:0007669"/>
    <property type="project" value="InterPro"/>
</dbReference>
<dbReference type="eggNOG" id="COG3129">
    <property type="taxonomic scope" value="Bacteria"/>
</dbReference>
<dbReference type="PROSITE" id="PS00092">
    <property type="entry name" value="N6_MTASE"/>
    <property type="match status" value="1"/>
</dbReference>
<keyword evidence="9" id="KW-1185">Reference proteome</keyword>
<dbReference type="AlphaFoldDB" id="G8R3V4"/>
<sequence length="328" mass="37166">MNMSDKKKEHPKVKSSLHARNRHRQRYDFKALTESSPDLAAFVKPNNYGDESIDFFNPEAVKALNKALLKHHYGVDHWDIPESYLCPPIPGRADYLHHIADLLAQSNGGNLLIGEHIKCLDVGVGANCIYPIIGNVEYGWRFVGSDIDPVAIKSARKIVEANPLISEEIELRLQSNPRFIFEGVLKPGEQVDLAICNPPFHSSKAEAQAGTVRKLRNLKHKKDVKPVLNFGGNNNELWCEGGEQKFVKDMIFESRRFSNSCFWFSSLISKEANLKSVYKTLKKVGAISVKTIPMGQGNKVSRIVAWTFLTPAQQKEWKTRRWNKKPME</sequence>
<evidence type="ECO:0000256" key="6">
    <source>
        <dbReference type="HAMAP-Rule" id="MF_01848"/>
    </source>
</evidence>
<dbReference type="Proteomes" id="UP000005631">
    <property type="component" value="Chromosome"/>
</dbReference>
<organism evidence="8 9">
    <name type="scientific">Owenweeksia hongkongensis (strain DSM 17368 / CIP 108786 / JCM 12287 / NRRL B-23963 / UST20020801)</name>
    <dbReference type="NCBI Taxonomy" id="926562"/>
    <lineage>
        <taxon>Bacteria</taxon>
        <taxon>Pseudomonadati</taxon>
        <taxon>Bacteroidota</taxon>
        <taxon>Flavobacteriia</taxon>
        <taxon>Flavobacteriales</taxon>
        <taxon>Owenweeksiaceae</taxon>
        <taxon>Owenweeksia</taxon>
    </lineage>
</organism>
<evidence type="ECO:0000256" key="7">
    <source>
        <dbReference type="SAM" id="MobiDB-lite"/>
    </source>
</evidence>
<dbReference type="Pfam" id="PF05971">
    <property type="entry name" value="Methyltransf_10"/>
    <property type="match status" value="1"/>
</dbReference>
<dbReference type="EC" id="2.1.1.181" evidence="6"/>
<keyword evidence="4 6" id="KW-0808">Transferase</keyword>
<evidence type="ECO:0000256" key="5">
    <source>
        <dbReference type="ARBA" id="ARBA00022691"/>
    </source>
</evidence>
<dbReference type="InterPro" id="IPR016909">
    <property type="entry name" value="rRNA_lsu_MeTfrase_F"/>
</dbReference>
<dbReference type="PIRSF" id="PIRSF029038">
    <property type="entry name" value="Mtase_YbiN_prd"/>
    <property type="match status" value="1"/>
</dbReference>
<comment type="subcellular location">
    <subcellularLocation>
        <location evidence="6">Cytoplasm</location>
    </subcellularLocation>
</comment>
<dbReference type="HOGENOM" id="CLU_027534_3_0_10"/>
<keyword evidence="2 6" id="KW-0698">rRNA processing</keyword>
<evidence type="ECO:0000313" key="9">
    <source>
        <dbReference type="Proteomes" id="UP000005631"/>
    </source>
</evidence>
<dbReference type="EMBL" id="CP003156">
    <property type="protein sequence ID" value="AEV31986.1"/>
    <property type="molecule type" value="Genomic_DNA"/>
</dbReference>
<accession>G8R3V4</accession>
<dbReference type="InterPro" id="IPR010286">
    <property type="entry name" value="METTL16/RlmF"/>
</dbReference>
<feature type="compositionally biased region" description="Basic residues" evidence="7">
    <location>
        <begin position="9"/>
        <end position="20"/>
    </location>
</feature>
<dbReference type="InterPro" id="IPR002052">
    <property type="entry name" value="DNA_methylase_N6_adenine_CS"/>
</dbReference>
<dbReference type="CDD" id="cd02440">
    <property type="entry name" value="AdoMet_MTases"/>
    <property type="match status" value="1"/>
</dbReference>
<dbReference type="Gene3D" id="3.40.50.150">
    <property type="entry name" value="Vaccinia Virus protein VP39"/>
    <property type="match status" value="1"/>
</dbReference>
<dbReference type="InterPro" id="IPR029063">
    <property type="entry name" value="SAM-dependent_MTases_sf"/>
</dbReference>
<keyword evidence="1 6" id="KW-0963">Cytoplasm</keyword>
<keyword evidence="5 6" id="KW-0949">S-adenosyl-L-methionine</keyword>
<dbReference type="PATRIC" id="fig|926562.3.peg.991"/>
<dbReference type="GO" id="GO:0005737">
    <property type="term" value="C:cytoplasm"/>
    <property type="evidence" value="ECO:0007669"/>
    <property type="project" value="UniProtKB-SubCell"/>
</dbReference>
<feature type="region of interest" description="Disordered" evidence="7">
    <location>
        <begin position="1"/>
        <end position="20"/>
    </location>
</feature>
<dbReference type="PANTHER" id="PTHR13393">
    <property type="entry name" value="SAM-DEPENDENT METHYLTRANSFERASE"/>
    <property type="match status" value="1"/>
</dbReference>
<name>G8R3V4_OWEHD</name>
<keyword evidence="3 6" id="KW-0489">Methyltransferase</keyword>
<dbReference type="HAMAP" id="MF_01848">
    <property type="entry name" value="23SrRNA_methyltr_F"/>
    <property type="match status" value="1"/>
</dbReference>
<evidence type="ECO:0000256" key="1">
    <source>
        <dbReference type="ARBA" id="ARBA00022490"/>
    </source>
</evidence>
<evidence type="ECO:0000256" key="2">
    <source>
        <dbReference type="ARBA" id="ARBA00022552"/>
    </source>
</evidence>
<comment type="catalytic activity">
    <reaction evidence="6">
        <text>adenosine(1618) in 23S rRNA + S-adenosyl-L-methionine = N(6)-methyladenosine(1618) in 23S rRNA + S-adenosyl-L-homocysteine + H(+)</text>
        <dbReference type="Rhea" id="RHEA:16497"/>
        <dbReference type="Rhea" id="RHEA-COMP:10229"/>
        <dbReference type="Rhea" id="RHEA-COMP:10231"/>
        <dbReference type="ChEBI" id="CHEBI:15378"/>
        <dbReference type="ChEBI" id="CHEBI:57856"/>
        <dbReference type="ChEBI" id="CHEBI:59789"/>
        <dbReference type="ChEBI" id="CHEBI:74411"/>
        <dbReference type="ChEBI" id="CHEBI:74449"/>
        <dbReference type="EC" id="2.1.1.181"/>
    </reaction>
</comment>
<dbReference type="RefSeq" id="WP_014201346.1">
    <property type="nucleotide sequence ID" value="NC_016599.1"/>
</dbReference>
<dbReference type="NCBIfam" id="NF008725">
    <property type="entry name" value="PRK11727.1"/>
    <property type="match status" value="1"/>
</dbReference>
<dbReference type="GO" id="GO:0052907">
    <property type="term" value="F:23S rRNA (adenine(1618)-N(6))-methyltransferase activity"/>
    <property type="evidence" value="ECO:0007669"/>
    <property type="project" value="UniProtKB-EC"/>
</dbReference>
<dbReference type="GO" id="GO:0070475">
    <property type="term" value="P:rRNA base methylation"/>
    <property type="evidence" value="ECO:0007669"/>
    <property type="project" value="TreeGrafter"/>
</dbReference>
<dbReference type="STRING" id="926562.Oweho_0976"/>
<dbReference type="SUPFAM" id="SSF53335">
    <property type="entry name" value="S-adenosyl-L-methionine-dependent methyltransferases"/>
    <property type="match status" value="1"/>
</dbReference>
<evidence type="ECO:0000313" key="8">
    <source>
        <dbReference type="EMBL" id="AEV31986.1"/>
    </source>
</evidence>